<protein>
    <submittedName>
        <fullName evidence="1">Uncharacterized protein</fullName>
    </submittedName>
</protein>
<sequence>SLIVCDNCGEEEWRLTCTIKKSKRQFCDMECKSEYGWIDGRVESEYHKQKQLEAKDAKLKKKDKVKKRCMRCNIIYYGPPGDFPKSRDPKIPEPGLCDDHSKTIPYDEGESAGVVRI</sequence>
<evidence type="ECO:0000313" key="1">
    <source>
        <dbReference type="EMBL" id="GAF94906.1"/>
    </source>
</evidence>
<name>X0U6D2_9ZZZZ</name>
<proteinExistence type="predicted"/>
<dbReference type="EMBL" id="BARS01011893">
    <property type="protein sequence ID" value="GAF94906.1"/>
    <property type="molecule type" value="Genomic_DNA"/>
</dbReference>
<gene>
    <name evidence="1" type="ORF">S01H1_21451</name>
</gene>
<feature type="non-terminal residue" evidence="1">
    <location>
        <position position="1"/>
    </location>
</feature>
<accession>X0U6D2</accession>
<dbReference type="AlphaFoldDB" id="X0U6D2"/>
<comment type="caution">
    <text evidence="1">The sequence shown here is derived from an EMBL/GenBank/DDBJ whole genome shotgun (WGS) entry which is preliminary data.</text>
</comment>
<reference evidence="1" key="1">
    <citation type="journal article" date="2014" name="Front. Microbiol.">
        <title>High frequency of phylogenetically diverse reductive dehalogenase-homologous genes in deep subseafloor sedimentary metagenomes.</title>
        <authorList>
            <person name="Kawai M."/>
            <person name="Futagami T."/>
            <person name="Toyoda A."/>
            <person name="Takaki Y."/>
            <person name="Nishi S."/>
            <person name="Hori S."/>
            <person name="Arai W."/>
            <person name="Tsubouchi T."/>
            <person name="Morono Y."/>
            <person name="Uchiyama I."/>
            <person name="Ito T."/>
            <person name="Fujiyama A."/>
            <person name="Inagaki F."/>
            <person name="Takami H."/>
        </authorList>
    </citation>
    <scope>NUCLEOTIDE SEQUENCE</scope>
    <source>
        <strain evidence="1">Expedition CK06-06</strain>
    </source>
</reference>
<organism evidence="1">
    <name type="scientific">marine sediment metagenome</name>
    <dbReference type="NCBI Taxonomy" id="412755"/>
    <lineage>
        <taxon>unclassified sequences</taxon>
        <taxon>metagenomes</taxon>
        <taxon>ecological metagenomes</taxon>
    </lineage>
</organism>